<dbReference type="PROSITE" id="PS51257">
    <property type="entry name" value="PROKAR_LIPOPROTEIN"/>
    <property type="match status" value="1"/>
</dbReference>
<keyword evidence="4" id="KW-0732">Signal</keyword>
<keyword evidence="6" id="KW-0106">Calcium</keyword>
<accession>A0A2P6C8J4</accession>
<evidence type="ECO:0000256" key="4">
    <source>
        <dbReference type="ARBA" id="ARBA00022729"/>
    </source>
</evidence>
<evidence type="ECO:0000256" key="1">
    <source>
        <dbReference type="ARBA" id="ARBA00001913"/>
    </source>
</evidence>
<dbReference type="Proteomes" id="UP000247345">
    <property type="component" value="Unassembled WGS sequence"/>
</dbReference>
<dbReference type="EMBL" id="MSCK01000002">
    <property type="protein sequence ID" value="PQJ69248.1"/>
    <property type="molecule type" value="Genomic_DNA"/>
</dbReference>
<evidence type="ECO:0000256" key="2">
    <source>
        <dbReference type="ARBA" id="ARBA00008779"/>
    </source>
</evidence>
<evidence type="ECO:0000256" key="6">
    <source>
        <dbReference type="ARBA" id="ARBA00022837"/>
    </source>
</evidence>
<dbReference type="PROSITE" id="PS00149">
    <property type="entry name" value="SULFATASE_2"/>
    <property type="match status" value="1"/>
</dbReference>
<dbReference type="GO" id="GO:0004065">
    <property type="term" value="F:arylsulfatase activity"/>
    <property type="evidence" value="ECO:0007669"/>
    <property type="project" value="TreeGrafter"/>
</dbReference>
<comment type="caution">
    <text evidence="8">The sequence shown here is derived from an EMBL/GenBank/DDBJ whole genome shotgun (WGS) entry which is preliminary data.</text>
</comment>
<keyword evidence="3" id="KW-0479">Metal-binding</keyword>
<evidence type="ECO:0000313" key="9">
    <source>
        <dbReference type="Proteomes" id="UP000247345"/>
    </source>
</evidence>
<organism evidence="8 9">
    <name type="scientific">Polaribacter butkevichii</name>
    <dbReference type="NCBI Taxonomy" id="218490"/>
    <lineage>
        <taxon>Bacteria</taxon>
        <taxon>Pseudomonadati</taxon>
        <taxon>Bacteroidota</taxon>
        <taxon>Flavobacteriia</taxon>
        <taxon>Flavobacteriales</taxon>
        <taxon>Flavobacteriaceae</taxon>
    </lineage>
</organism>
<comment type="similarity">
    <text evidence="2">Belongs to the sulfatase family.</text>
</comment>
<evidence type="ECO:0000256" key="3">
    <source>
        <dbReference type="ARBA" id="ARBA00022723"/>
    </source>
</evidence>
<dbReference type="PANTHER" id="PTHR42693:SF42">
    <property type="entry name" value="ARYLSULFATASE G"/>
    <property type="match status" value="1"/>
</dbReference>
<feature type="domain" description="Sulfatase N-terminal" evidence="7">
    <location>
        <begin position="40"/>
        <end position="350"/>
    </location>
</feature>
<dbReference type="InterPro" id="IPR017850">
    <property type="entry name" value="Alkaline_phosphatase_core_sf"/>
</dbReference>
<evidence type="ECO:0000313" key="8">
    <source>
        <dbReference type="EMBL" id="PQJ69248.1"/>
    </source>
</evidence>
<dbReference type="SUPFAM" id="SSF53649">
    <property type="entry name" value="Alkaline phosphatase-like"/>
    <property type="match status" value="1"/>
</dbReference>
<dbReference type="InterPro" id="IPR000917">
    <property type="entry name" value="Sulfatase_N"/>
</dbReference>
<dbReference type="InterPro" id="IPR024607">
    <property type="entry name" value="Sulfatase_CS"/>
</dbReference>
<keyword evidence="9" id="KW-1185">Reference proteome</keyword>
<name>A0A2P6C8J4_9FLAO</name>
<dbReference type="PANTHER" id="PTHR42693">
    <property type="entry name" value="ARYLSULFATASE FAMILY MEMBER"/>
    <property type="match status" value="1"/>
</dbReference>
<proteinExistence type="inferred from homology"/>
<dbReference type="InterPro" id="IPR050738">
    <property type="entry name" value="Sulfatase"/>
</dbReference>
<dbReference type="RefSeq" id="WP_105050180.1">
    <property type="nucleotide sequence ID" value="NZ_CP150661.1"/>
</dbReference>
<protein>
    <submittedName>
        <fullName evidence="8">Aryl-sulfate sulfohydrolase</fullName>
    </submittedName>
</protein>
<dbReference type="AlphaFoldDB" id="A0A2P6C8J4"/>
<dbReference type="Pfam" id="PF00884">
    <property type="entry name" value="Sulfatase"/>
    <property type="match status" value="1"/>
</dbReference>
<gene>
    <name evidence="8" type="ORF">BTO14_14595</name>
</gene>
<evidence type="ECO:0000256" key="5">
    <source>
        <dbReference type="ARBA" id="ARBA00022801"/>
    </source>
</evidence>
<comment type="cofactor">
    <cofactor evidence="1">
        <name>Ca(2+)</name>
        <dbReference type="ChEBI" id="CHEBI:29108"/>
    </cofactor>
</comment>
<dbReference type="CDD" id="cd16144">
    <property type="entry name" value="ARS_like"/>
    <property type="match status" value="1"/>
</dbReference>
<reference evidence="8 9" key="1">
    <citation type="submission" date="2016-12" db="EMBL/GenBank/DDBJ databases">
        <title>Trade-off between light-utilization and light-protection in marine flavobacteria.</title>
        <authorList>
            <person name="Kumagai Y."/>
            <person name="Yoshizawa S."/>
            <person name="Kogure K."/>
            <person name="Iwasaki W."/>
        </authorList>
    </citation>
    <scope>NUCLEOTIDE SEQUENCE [LARGE SCALE GENOMIC DNA]</scope>
    <source>
        <strain evidence="8 9">KCTC 12100</strain>
    </source>
</reference>
<dbReference type="Gene3D" id="3.40.720.10">
    <property type="entry name" value="Alkaline Phosphatase, subunit A"/>
    <property type="match status" value="1"/>
</dbReference>
<dbReference type="OrthoDB" id="9765065at2"/>
<evidence type="ECO:0000259" key="7">
    <source>
        <dbReference type="Pfam" id="PF00884"/>
    </source>
</evidence>
<dbReference type="GO" id="GO:0046872">
    <property type="term" value="F:metal ion binding"/>
    <property type="evidence" value="ECO:0007669"/>
    <property type="project" value="UniProtKB-KW"/>
</dbReference>
<dbReference type="Gene3D" id="3.30.1120.10">
    <property type="match status" value="1"/>
</dbReference>
<keyword evidence="5 8" id="KW-0378">Hydrolase</keyword>
<sequence length="475" mass="54188">MRFCVDKYKNKRLIIVISIILVLSVSSCSIRLTDKNRTKPNIVIINIDDMGWKDVGFMGSEYYETPNIDALSTKGMVFTNGYAASANCAPSRACLMTGMWTPRHGIYTVNSSERGQAKDRKLIPTKNTNLLASKFTVIPEVLKSNGYTTCHAGKWHLSHNPLEDGFDINIGGSHAGLPKSYYPPYKNVNIANGKSEYLTDLVMEKAIEFVDNIASPFFLYYSPYAVHTPIMPIDSLLPKYKNKAPWNGQKNYEYATMVDNLDRNIGVLIKKLKDKNIFDNTLIVFTSDNGGLYGITKQKPLRAGKGSYYEGGIREPFFFVYNNKIKPNTKSDVPITNLDIFPTILNYAGIENTQLELDGDNISSVLEGKTETLERPLFWHFPIYLEAYNRKDNENRDPLFRTRPGSVIRKGNWKMHYYFEDDAIELFNLSEDIGEQNNLAEVKPEKVEELLKDLQKWWKDTNAPIPTKLNPKYRD</sequence>